<gene>
    <name evidence="1" type="ORF">Aam_015_028</name>
</gene>
<evidence type="ECO:0000313" key="1">
    <source>
        <dbReference type="EMBL" id="GAN79018.1"/>
    </source>
</evidence>
<keyword evidence="2" id="KW-1185">Reference proteome</keyword>
<reference evidence="1 2" key="1">
    <citation type="submission" date="2012-11" db="EMBL/GenBank/DDBJ databases">
        <title>Whole genome sequence of Acidocella aminolytica 101 = DSM 11237.</title>
        <authorList>
            <person name="Azuma Y."/>
            <person name="Higashiura N."/>
            <person name="Hirakawa H."/>
            <person name="Matsushita K."/>
        </authorList>
    </citation>
    <scope>NUCLEOTIDE SEQUENCE [LARGE SCALE GENOMIC DNA]</scope>
    <source>
        <strain evidence="2">101 / DSM 11237</strain>
    </source>
</reference>
<dbReference type="EMBL" id="BANC01000015">
    <property type="protein sequence ID" value="GAN79018.1"/>
    <property type="molecule type" value="Genomic_DNA"/>
</dbReference>
<name>A0A0D6PCS1_9PROT</name>
<accession>A0A0D6PCS1</accession>
<evidence type="ECO:0000313" key="2">
    <source>
        <dbReference type="Proteomes" id="UP000032668"/>
    </source>
</evidence>
<proteinExistence type="predicted"/>
<dbReference type="AlphaFoldDB" id="A0A0D6PCS1"/>
<dbReference type="Proteomes" id="UP000032668">
    <property type="component" value="Unassembled WGS sequence"/>
</dbReference>
<sequence length="62" mass="7014">MTAKQRATSLRQQMIEARRKHYDAITALDVLMRALADGMRQARTREEKEALLLAVGEAMAKV</sequence>
<protein>
    <submittedName>
        <fullName evidence="1">Uncharacterized protein</fullName>
    </submittedName>
</protein>
<dbReference type="RefSeq" id="WP_048877500.1">
    <property type="nucleotide sequence ID" value="NZ_BANC01000015.1"/>
</dbReference>
<organism evidence="1 2">
    <name type="scientific">Acidocella aminolytica 101 = DSM 11237</name>
    <dbReference type="NCBI Taxonomy" id="1120923"/>
    <lineage>
        <taxon>Bacteria</taxon>
        <taxon>Pseudomonadati</taxon>
        <taxon>Pseudomonadota</taxon>
        <taxon>Alphaproteobacteria</taxon>
        <taxon>Acetobacterales</taxon>
        <taxon>Acidocellaceae</taxon>
        <taxon>Acidocella</taxon>
    </lineage>
</organism>
<comment type="caution">
    <text evidence="1">The sequence shown here is derived from an EMBL/GenBank/DDBJ whole genome shotgun (WGS) entry which is preliminary data.</text>
</comment>
<dbReference type="STRING" id="1120923.SAMN02746095_03036"/>